<evidence type="ECO:0000256" key="3">
    <source>
        <dbReference type="ARBA" id="ARBA00004922"/>
    </source>
</evidence>
<dbReference type="GO" id="GO:0046872">
    <property type="term" value="F:metal ion binding"/>
    <property type="evidence" value="ECO:0007669"/>
    <property type="project" value="UniProtKB-KW"/>
</dbReference>
<keyword evidence="9 26" id="KW-0812">Transmembrane</keyword>
<evidence type="ECO:0000256" key="17">
    <source>
        <dbReference type="ARBA" id="ARBA00023211"/>
    </source>
</evidence>
<comment type="subcellular location">
    <subcellularLocation>
        <location evidence="2">Golgi apparatus membrane</location>
        <topology evidence="2">Single-pass type II membrane protein</topology>
    </subcellularLocation>
</comment>
<keyword evidence="15 25" id="KW-1015">Disulfide bond</keyword>
<dbReference type="PANTHER" id="PTHR12871">
    <property type="entry name" value="BETA-1,2-N-ACETYLGLUCOSAMINYLTRANSFERASE II"/>
    <property type="match status" value="1"/>
</dbReference>
<dbReference type="STRING" id="67801.A0A1B0B6F7"/>
<feature type="disulfide bond" evidence="25">
    <location>
        <begin position="325"/>
        <end position="348"/>
    </location>
</feature>
<evidence type="ECO:0000256" key="14">
    <source>
        <dbReference type="ARBA" id="ARBA00023136"/>
    </source>
</evidence>
<feature type="binding site" evidence="23">
    <location>
        <begin position="98"/>
        <end position="102"/>
    </location>
    <ligand>
        <name>substrate</name>
    </ligand>
</feature>
<feature type="binding site" evidence="24">
    <location>
        <position position="244"/>
    </location>
    <ligand>
        <name>Mn(2+)</name>
        <dbReference type="ChEBI" id="CHEBI:29035"/>
    </ligand>
</feature>
<feature type="disulfide bond" evidence="25">
    <location>
        <begin position="266"/>
        <end position="269"/>
    </location>
</feature>
<evidence type="ECO:0000256" key="8">
    <source>
        <dbReference type="ARBA" id="ARBA00022679"/>
    </source>
</evidence>
<evidence type="ECO:0000256" key="4">
    <source>
        <dbReference type="ARBA" id="ARBA00011011"/>
    </source>
</evidence>
<dbReference type="AlphaFoldDB" id="A0A1B0B6F7"/>
<feature type="disulfide bond" evidence="25">
    <location>
        <begin position="162"/>
        <end position="176"/>
    </location>
</feature>
<evidence type="ECO:0000256" key="22">
    <source>
        <dbReference type="ARBA" id="ARBA00093257"/>
    </source>
</evidence>
<feature type="binding site" evidence="23">
    <location>
        <begin position="192"/>
        <end position="196"/>
    </location>
    <ligand>
        <name>substrate</name>
    </ligand>
</feature>
<dbReference type="Gene3D" id="3.90.550.10">
    <property type="entry name" value="Spore Coat Polysaccharide Biosynthesis Protein SpsA, Chain A"/>
    <property type="match status" value="1"/>
</dbReference>
<organism evidence="27 28">
    <name type="scientific">Glossina palpalis gambiensis</name>
    <dbReference type="NCBI Taxonomy" id="67801"/>
    <lineage>
        <taxon>Eukaryota</taxon>
        <taxon>Metazoa</taxon>
        <taxon>Ecdysozoa</taxon>
        <taxon>Arthropoda</taxon>
        <taxon>Hexapoda</taxon>
        <taxon>Insecta</taxon>
        <taxon>Pterygota</taxon>
        <taxon>Neoptera</taxon>
        <taxon>Endopterygota</taxon>
        <taxon>Diptera</taxon>
        <taxon>Brachycera</taxon>
        <taxon>Muscomorpha</taxon>
        <taxon>Hippoboscoidea</taxon>
        <taxon>Glossinidae</taxon>
        <taxon>Glossina</taxon>
    </lineage>
</organism>
<evidence type="ECO:0000256" key="2">
    <source>
        <dbReference type="ARBA" id="ARBA00004323"/>
    </source>
</evidence>
<evidence type="ECO:0000256" key="15">
    <source>
        <dbReference type="ARBA" id="ARBA00023157"/>
    </source>
</evidence>
<dbReference type="GO" id="GO:0000139">
    <property type="term" value="C:Golgi membrane"/>
    <property type="evidence" value="ECO:0007669"/>
    <property type="project" value="UniProtKB-SubCell"/>
</dbReference>
<evidence type="ECO:0000256" key="13">
    <source>
        <dbReference type="ARBA" id="ARBA00023034"/>
    </source>
</evidence>
<feature type="binding site" evidence="24">
    <location>
        <position position="365"/>
    </location>
    <ligand>
        <name>Mn(2+)</name>
        <dbReference type="ChEBI" id="CHEBI:29035"/>
    </ligand>
</feature>
<dbReference type="GO" id="GO:0005795">
    <property type="term" value="C:Golgi stack"/>
    <property type="evidence" value="ECO:0007669"/>
    <property type="project" value="InterPro"/>
</dbReference>
<comment type="similarity">
    <text evidence="4">Belongs to the glycosyltransferase 16 (GT16) protein family.</text>
</comment>
<feature type="binding site" evidence="23">
    <location>
        <position position="129"/>
    </location>
    <ligand>
        <name>substrate</name>
    </ligand>
</feature>
<dbReference type="GO" id="GO:0006487">
    <property type="term" value="P:protein N-linked glycosylation"/>
    <property type="evidence" value="ECO:0007669"/>
    <property type="project" value="TreeGrafter"/>
</dbReference>
<sequence>MRGHGMLISLPNTGSTDRNRSIYCMRRIAFVAVWIFLMLKLRSFFFEPIYLVNAMRSVALHNDPTISQQIAKYNAAELVLNEDLFGPLKNDSVVIVVQVHTRVTYLSYLIGSLAQAYGISTVLLIFSHDYYDKDIKKLVETIDFCLVIQIFYPYPIHKHPKCLQDTLKSPAMRDKCNKTEFPYHNNQRSRAQMKHHWWWKANFIFDQSEITRYHSGNIESFKFKKKCLRDCYCISGLVLFLEEDYYVTKDFLYILKMMYKRTIDLCPQCNIYTLGRHGQRTPYQANCLKYLGDMRYAEVNVMPWTTANNMAFAFNRATWNNIRTCAEHFCSFGDYNYDQSLEHMSRECPEGKLINFSVKQTRVFHTGAW</sequence>
<dbReference type="Pfam" id="PF05060">
    <property type="entry name" value="MGAT2"/>
    <property type="match status" value="1"/>
</dbReference>
<evidence type="ECO:0000256" key="6">
    <source>
        <dbReference type="ARBA" id="ARBA00014817"/>
    </source>
</evidence>
<evidence type="ECO:0000256" key="26">
    <source>
        <dbReference type="SAM" id="Phobius"/>
    </source>
</evidence>
<keyword evidence="28" id="KW-1185">Reference proteome</keyword>
<keyword evidence="7" id="KW-0328">Glycosyltransferase</keyword>
<evidence type="ECO:0000256" key="7">
    <source>
        <dbReference type="ARBA" id="ARBA00022676"/>
    </source>
</evidence>
<evidence type="ECO:0000256" key="12">
    <source>
        <dbReference type="ARBA" id="ARBA00022989"/>
    </source>
</evidence>
<evidence type="ECO:0000256" key="19">
    <source>
        <dbReference type="ARBA" id="ARBA00031203"/>
    </source>
</evidence>
<dbReference type="Proteomes" id="UP000092460">
    <property type="component" value="Unassembled WGS sequence"/>
</dbReference>
<dbReference type="EMBL" id="JXJN01009090">
    <property type="status" value="NOT_ANNOTATED_CDS"/>
    <property type="molecule type" value="Genomic_DNA"/>
</dbReference>
<evidence type="ECO:0000313" key="28">
    <source>
        <dbReference type="Proteomes" id="UP000092460"/>
    </source>
</evidence>
<evidence type="ECO:0000256" key="20">
    <source>
        <dbReference type="ARBA" id="ARBA00032552"/>
    </source>
</evidence>
<evidence type="ECO:0000313" key="27">
    <source>
        <dbReference type="EnsemblMetazoa" id="GPPI020423-PA"/>
    </source>
</evidence>
<keyword evidence="8" id="KW-0808">Transferase</keyword>
<keyword evidence="13" id="KW-0333">Golgi apparatus</keyword>
<keyword evidence="11" id="KW-0735">Signal-anchor</keyword>
<comment type="pathway">
    <text evidence="3">Protein modification; protein glycosylation.</text>
</comment>
<dbReference type="VEuPathDB" id="VectorBase:GPPI020423"/>
<keyword evidence="17 24" id="KW-0464">Manganese</keyword>
<dbReference type="GO" id="GO:0009312">
    <property type="term" value="P:oligosaccharide biosynthetic process"/>
    <property type="evidence" value="ECO:0007669"/>
    <property type="project" value="InterPro"/>
</dbReference>
<protein>
    <recommendedName>
        <fullName evidence="6">Alpha-1,6-mannosyl-glycoprotein 2-beta-N-acetylglucosaminyltransferase</fullName>
        <ecNumber evidence="5">2.4.1.143</ecNumber>
    </recommendedName>
    <alternativeName>
        <fullName evidence="21">Beta-1,2-N-acetylglucosaminyltransferase II</fullName>
    </alternativeName>
    <alternativeName>
        <fullName evidence="20">GlcNAc-T II</fullName>
    </alternativeName>
    <alternativeName>
        <fullName evidence="19">Mannoside acetylglucosaminyltransferase 2</fullName>
    </alternativeName>
    <alternativeName>
        <fullName evidence="18">N-glycosyl-oligosaccharide-glycoprotein N-acetylglucosaminyltransferase II</fullName>
    </alternativeName>
</protein>
<accession>A0A1B0B6F7</accession>
<evidence type="ECO:0000256" key="16">
    <source>
        <dbReference type="ARBA" id="ARBA00023180"/>
    </source>
</evidence>
<evidence type="ECO:0000256" key="5">
    <source>
        <dbReference type="ARBA" id="ARBA00012613"/>
    </source>
</evidence>
<evidence type="ECO:0000256" key="18">
    <source>
        <dbReference type="ARBA" id="ARBA00029663"/>
    </source>
</evidence>
<dbReference type="InterPro" id="IPR029044">
    <property type="entry name" value="Nucleotide-diphossugar_trans"/>
</dbReference>
<name>A0A1B0B6F7_9MUSC</name>
<reference evidence="27" key="2">
    <citation type="submission" date="2020-05" db="UniProtKB">
        <authorList>
            <consortium name="EnsemblMetazoa"/>
        </authorList>
    </citation>
    <scope>IDENTIFICATION</scope>
    <source>
        <strain evidence="27">IAEA</strain>
    </source>
</reference>
<comment type="catalytic activity">
    <reaction evidence="22">
        <text>an N(4)-{beta-D-GlcNAc-(1-&gt;2)-alpha-D-Man-(1-&gt;3)-[alpha-D-Man-(1-&gt;6)]-beta-D-Man-(1-&gt;4)-beta-D-GlcNAc-(1-&gt;4)-beta-D-GlcNAc}-L-asparaginyl-[protein] + UDP-N-acetyl-alpha-D-glucosamine = N(4)-{beta-D-GlcNAc-(1-&gt;2)-alpha-D-Man-(1-&gt;3)-[beta-D-GlcNAc-(1-&gt;2)-alpha-D-Man-(1-&gt;6)]-beta-D-Man-(1-&gt;4)-beta-D-GlcNAc-(1-&gt;4)-beta-D-GlcNAc}-L-asparaginyl-[protein] + UDP + H(+)</text>
        <dbReference type="Rhea" id="RHEA:12941"/>
        <dbReference type="Rhea" id="RHEA-COMP:13526"/>
        <dbReference type="Rhea" id="RHEA-COMP:14369"/>
        <dbReference type="ChEBI" id="CHEBI:15378"/>
        <dbReference type="ChEBI" id="CHEBI:57705"/>
        <dbReference type="ChEBI" id="CHEBI:58223"/>
        <dbReference type="ChEBI" id="CHEBI:60615"/>
        <dbReference type="ChEBI" id="CHEBI:60651"/>
        <dbReference type="EC" id="2.4.1.143"/>
    </reaction>
</comment>
<dbReference type="EnsemblMetazoa" id="GPPI020423-RA">
    <property type="protein sequence ID" value="GPPI020423-PA"/>
    <property type="gene ID" value="GPPI020423"/>
</dbReference>
<dbReference type="UniPathway" id="UPA00378"/>
<dbReference type="PANTHER" id="PTHR12871:SF0">
    <property type="entry name" value="ALPHA-1,6-MANNOSYL-GLYCOPROTEIN 2-BETA-N-ACETYLGLUCOSAMINYLTRANSFERASE"/>
    <property type="match status" value="1"/>
</dbReference>
<evidence type="ECO:0000256" key="24">
    <source>
        <dbReference type="PIRSR" id="PIRSR607754-2"/>
    </source>
</evidence>
<reference evidence="28" key="1">
    <citation type="submission" date="2015-01" db="EMBL/GenBank/DDBJ databases">
        <authorList>
            <person name="Aksoy S."/>
            <person name="Warren W."/>
            <person name="Wilson R.K."/>
        </authorList>
    </citation>
    <scope>NUCLEOTIDE SEQUENCE [LARGE SCALE GENOMIC DNA]</scope>
    <source>
        <strain evidence="28">IAEA</strain>
    </source>
</reference>
<dbReference type="EC" id="2.4.1.143" evidence="5"/>
<proteinExistence type="inferred from homology"/>
<comment type="cofactor">
    <cofactor evidence="1 24">
        <name>Mn(2+)</name>
        <dbReference type="ChEBI" id="CHEBI:29035"/>
    </cofactor>
</comment>
<keyword evidence="16" id="KW-0325">Glycoprotein</keyword>
<evidence type="ECO:0000256" key="1">
    <source>
        <dbReference type="ARBA" id="ARBA00001936"/>
    </source>
</evidence>
<keyword evidence="12 26" id="KW-1133">Transmembrane helix</keyword>
<keyword evidence="10 24" id="KW-0479">Metal-binding</keyword>
<dbReference type="InterPro" id="IPR007754">
    <property type="entry name" value="GlcNAc_II"/>
</dbReference>
<evidence type="ECO:0000256" key="23">
    <source>
        <dbReference type="PIRSR" id="PIRSR607754-1"/>
    </source>
</evidence>
<feature type="transmembrane region" description="Helical" evidence="26">
    <location>
        <begin position="105"/>
        <end position="126"/>
    </location>
</feature>
<keyword evidence="14 26" id="KW-0472">Membrane</keyword>
<evidence type="ECO:0000256" key="21">
    <source>
        <dbReference type="ARBA" id="ARBA00032915"/>
    </source>
</evidence>
<dbReference type="GO" id="GO:0008455">
    <property type="term" value="F:alpha-1,6-mannosylglycoprotein 2-beta-N-acetylglucosaminyltransferase activity"/>
    <property type="evidence" value="ECO:0007669"/>
    <property type="project" value="UniProtKB-EC"/>
</dbReference>
<evidence type="ECO:0000256" key="11">
    <source>
        <dbReference type="ARBA" id="ARBA00022968"/>
    </source>
</evidence>
<evidence type="ECO:0000256" key="10">
    <source>
        <dbReference type="ARBA" id="ARBA00022723"/>
    </source>
</evidence>
<evidence type="ECO:0000256" key="9">
    <source>
        <dbReference type="ARBA" id="ARBA00022692"/>
    </source>
</evidence>
<evidence type="ECO:0000256" key="25">
    <source>
        <dbReference type="PIRSR" id="PIRSR607754-3"/>
    </source>
</evidence>
<feature type="transmembrane region" description="Helical" evidence="26">
    <location>
        <begin position="28"/>
        <end position="46"/>
    </location>
</feature>